<dbReference type="Proteomes" id="UP000824107">
    <property type="component" value="Unassembled WGS sequence"/>
</dbReference>
<dbReference type="AlphaFoldDB" id="A0A9D1SBB5"/>
<comment type="caution">
    <text evidence="2">The sequence shown here is derived from an EMBL/GenBank/DDBJ whole genome shotgun (WGS) entry which is preliminary data.</text>
</comment>
<evidence type="ECO:0000313" key="3">
    <source>
        <dbReference type="Proteomes" id="UP000824107"/>
    </source>
</evidence>
<dbReference type="PROSITE" id="PS51257">
    <property type="entry name" value="PROKAR_LIPOPROTEIN"/>
    <property type="match status" value="1"/>
</dbReference>
<protein>
    <recommendedName>
        <fullName evidence="4">Lipoprotein</fullName>
    </recommendedName>
</protein>
<keyword evidence="1" id="KW-0732">Signal</keyword>
<organism evidence="2 3">
    <name type="scientific">Candidatus Scatocola faecipullorum</name>
    <dbReference type="NCBI Taxonomy" id="2840917"/>
    <lineage>
        <taxon>Bacteria</taxon>
        <taxon>Pseudomonadati</taxon>
        <taxon>Pseudomonadota</taxon>
        <taxon>Alphaproteobacteria</taxon>
        <taxon>Rhodospirillales</taxon>
        <taxon>Rhodospirillaceae</taxon>
        <taxon>Rhodospirillaceae incertae sedis</taxon>
        <taxon>Candidatus Scatocola</taxon>
    </lineage>
</organism>
<proteinExistence type="predicted"/>
<reference evidence="2" key="1">
    <citation type="submission" date="2020-10" db="EMBL/GenBank/DDBJ databases">
        <authorList>
            <person name="Gilroy R."/>
        </authorList>
    </citation>
    <scope>NUCLEOTIDE SEQUENCE</scope>
    <source>
        <strain evidence="2">ChiW3-316</strain>
    </source>
</reference>
<gene>
    <name evidence="2" type="ORF">IAD20_06985</name>
</gene>
<name>A0A9D1SBB5_9PROT</name>
<evidence type="ECO:0000313" key="2">
    <source>
        <dbReference type="EMBL" id="HIU53810.1"/>
    </source>
</evidence>
<accession>A0A9D1SBB5</accession>
<feature type="signal peptide" evidence="1">
    <location>
        <begin position="1"/>
        <end position="23"/>
    </location>
</feature>
<evidence type="ECO:0000256" key="1">
    <source>
        <dbReference type="SAM" id="SignalP"/>
    </source>
</evidence>
<feature type="chain" id="PRO_5038402947" description="Lipoprotein" evidence="1">
    <location>
        <begin position="24"/>
        <end position="173"/>
    </location>
</feature>
<evidence type="ECO:0008006" key="4">
    <source>
        <dbReference type="Google" id="ProtNLM"/>
    </source>
</evidence>
<reference evidence="2" key="2">
    <citation type="journal article" date="2021" name="PeerJ">
        <title>Extensive microbial diversity within the chicken gut microbiome revealed by metagenomics and culture.</title>
        <authorList>
            <person name="Gilroy R."/>
            <person name="Ravi A."/>
            <person name="Getino M."/>
            <person name="Pursley I."/>
            <person name="Horton D.L."/>
            <person name="Alikhan N.F."/>
            <person name="Baker D."/>
            <person name="Gharbi K."/>
            <person name="Hall N."/>
            <person name="Watson M."/>
            <person name="Adriaenssens E.M."/>
            <person name="Foster-Nyarko E."/>
            <person name="Jarju S."/>
            <person name="Secka A."/>
            <person name="Antonio M."/>
            <person name="Oren A."/>
            <person name="Chaudhuri R.R."/>
            <person name="La Ragione R."/>
            <person name="Hildebrand F."/>
            <person name="Pallen M.J."/>
        </authorList>
    </citation>
    <scope>NUCLEOTIDE SEQUENCE</scope>
    <source>
        <strain evidence="2">ChiW3-316</strain>
    </source>
</reference>
<dbReference type="EMBL" id="DVNC01000049">
    <property type="protein sequence ID" value="HIU53810.1"/>
    <property type="molecule type" value="Genomic_DNA"/>
</dbReference>
<sequence length="173" mass="19704">MKKILTASAYVLLAACTAYSHKAMEEQEQFVVETPYAETPAIDDTISPDVYALVAARATNRMLDETAEVYEQNPRPTLYLMQIKKTDENLPDGFYLARRETKDIIEGSGTFTLVNNLNEAQYYLEVSVSPIPLKDKEVPAISYHLSLYTNQNAKIGEWAQMIKQVQNDDKSWW</sequence>